<proteinExistence type="predicted"/>
<dbReference type="EMBL" id="JAPWDQ010000015">
    <property type="protein sequence ID" value="KAJ5469336.1"/>
    <property type="molecule type" value="Genomic_DNA"/>
</dbReference>
<accession>A0A9W9WKU5</accession>
<gene>
    <name evidence="3" type="ORF">N7539_008954</name>
</gene>
<evidence type="ECO:0000256" key="1">
    <source>
        <dbReference type="SAM" id="MobiDB-lite"/>
    </source>
</evidence>
<name>A0A9W9WKU5_9EURO</name>
<comment type="caution">
    <text evidence="3">The sequence shown here is derived from an EMBL/GenBank/DDBJ whole genome shotgun (WGS) entry which is preliminary data.</text>
</comment>
<protein>
    <submittedName>
        <fullName evidence="3">Uncharacterized protein</fullName>
    </submittedName>
</protein>
<organism evidence="3 4">
    <name type="scientific">Penicillium diatomitis</name>
    <dbReference type="NCBI Taxonomy" id="2819901"/>
    <lineage>
        <taxon>Eukaryota</taxon>
        <taxon>Fungi</taxon>
        <taxon>Dikarya</taxon>
        <taxon>Ascomycota</taxon>
        <taxon>Pezizomycotina</taxon>
        <taxon>Eurotiomycetes</taxon>
        <taxon>Eurotiomycetidae</taxon>
        <taxon>Eurotiales</taxon>
        <taxon>Aspergillaceae</taxon>
        <taxon>Penicillium</taxon>
    </lineage>
</organism>
<evidence type="ECO:0000256" key="2">
    <source>
        <dbReference type="SAM" id="Phobius"/>
    </source>
</evidence>
<dbReference type="Proteomes" id="UP001148312">
    <property type="component" value="Unassembled WGS sequence"/>
</dbReference>
<dbReference type="RefSeq" id="XP_056785926.1">
    <property type="nucleotide sequence ID" value="XM_056938549.1"/>
</dbReference>
<feature type="transmembrane region" description="Helical" evidence="2">
    <location>
        <begin position="257"/>
        <end position="287"/>
    </location>
</feature>
<reference evidence="3" key="2">
    <citation type="journal article" date="2023" name="IMA Fungus">
        <title>Comparative genomic study of the Penicillium genus elucidates a diverse pangenome and 15 lateral gene transfer events.</title>
        <authorList>
            <person name="Petersen C."/>
            <person name="Sorensen T."/>
            <person name="Nielsen M.R."/>
            <person name="Sondergaard T.E."/>
            <person name="Sorensen J.L."/>
            <person name="Fitzpatrick D.A."/>
            <person name="Frisvad J.C."/>
            <person name="Nielsen K.L."/>
        </authorList>
    </citation>
    <scope>NUCLEOTIDE SEQUENCE</scope>
    <source>
        <strain evidence="3">IBT 30728</strain>
    </source>
</reference>
<keyword evidence="4" id="KW-1185">Reference proteome</keyword>
<dbReference type="AlphaFoldDB" id="A0A9W9WKU5"/>
<keyword evidence="2" id="KW-0472">Membrane</keyword>
<reference evidence="3" key="1">
    <citation type="submission" date="2022-12" db="EMBL/GenBank/DDBJ databases">
        <authorList>
            <person name="Petersen C."/>
        </authorList>
    </citation>
    <scope>NUCLEOTIDE SEQUENCE</scope>
    <source>
        <strain evidence="3">IBT 30728</strain>
    </source>
</reference>
<evidence type="ECO:0000313" key="3">
    <source>
        <dbReference type="EMBL" id="KAJ5469336.1"/>
    </source>
</evidence>
<evidence type="ECO:0000313" key="4">
    <source>
        <dbReference type="Proteomes" id="UP001148312"/>
    </source>
</evidence>
<sequence length="406" mass="46246">MDLEDISQWLSTGKPPQTPLVMLFSQYLNAEEAAQIFQRFQSEDWIPNGQVLWSGVPRDKAQKWADNHHLQTLTTAMGPLMDKEHPESLKSKMTPHHWIQYVRGASAVFAWHIARGEKVTVLLPPPPERFHPSGLTNYQAIEEPIVRGQIGQYAVRKIVLVHPTVTESEEYFYEGWPEDEYSTWIQKYGLRNKKITWRKIGRSGDKLRLKTLMARPKLYPLAEPIDWVEKTETPREYSASLSLSTGPHHIKSGTGQAALVAALSMFFVLLSSKFALLALMGVSYVLIDETLRGSEVNQSCRLQANSKAGQEVNCVKGANNFLETISDRVEFKTQEESKTKLKDWKKVQAKAQKEVKNIEVERKAQVKAQEEAKRKELKDELKAQAKAEKKAKAESKLPDKALKKRK</sequence>
<keyword evidence="2" id="KW-1133">Transmembrane helix</keyword>
<feature type="region of interest" description="Disordered" evidence="1">
    <location>
        <begin position="367"/>
        <end position="406"/>
    </location>
</feature>
<keyword evidence="2" id="KW-0812">Transmembrane</keyword>
<dbReference type="GeneID" id="81628799"/>